<evidence type="ECO:0000256" key="5">
    <source>
        <dbReference type="SAM" id="Phobius"/>
    </source>
</evidence>
<keyword evidence="3 5" id="KW-1133">Transmembrane helix</keyword>
<feature type="transmembrane region" description="Helical" evidence="5">
    <location>
        <begin position="29"/>
        <end position="47"/>
    </location>
</feature>
<dbReference type="InterPro" id="IPR013525">
    <property type="entry name" value="ABC2_TM"/>
</dbReference>
<feature type="domain" description="ABC-2 type transporter transmembrane" evidence="6">
    <location>
        <begin position="35"/>
        <end position="105"/>
    </location>
</feature>
<feature type="transmembrane region" description="Helical" evidence="5">
    <location>
        <begin position="54"/>
        <end position="76"/>
    </location>
</feature>
<dbReference type="PANTHER" id="PTHR48040">
    <property type="entry name" value="PLEIOTROPIC DRUG RESISTANCE PROTEIN 1-LIKE ISOFORM X1"/>
    <property type="match status" value="1"/>
</dbReference>
<evidence type="ECO:0000313" key="7">
    <source>
        <dbReference type="EMBL" id="KAL2520481.1"/>
    </source>
</evidence>
<gene>
    <name evidence="7" type="ORF">Fot_24404</name>
</gene>
<comment type="subcellular location">
    <subcellularLocation>
        <location evidence="1">Membrane</location>
        <topology evidence="1">Multi-pass membrane protein</topology>
    </subcellularLocation>
</comment>
<evidence type="ECO:0000256" key="3">
    <source>
        <dbReference type="ARBA" id="ARBA00022989"/>
    </source>
</evidence>
<dbReference type="PANTHER" id="PTHR48040:SF60">
    <property type="entry name" value="ABC TRANSPORTER DOMAIN-CONTAINING PROTEIN"/>
    <property type="match status" value="1"/>
</dbReference>
<proteinExistence type="predicted"/>
<organism evidence="7 8">
    <name type="scientific">Forsythia ovata</name>
    <dbReference type="NCBI Taxonomy" id="205694"/>
    <lineage>
        <taxon>Eukaryota</taxon>
        <taxon>Viridiplantae</taxon>
        <taxon>Streptophyta</taxon>
        <taxon>Embryophyta</taxon>
        <taxon>Tracheophyta</taxon>
        <taxon>Spermatophyta</taxon>
        <taxon>Magnoliopsida</taxon>
        <taxon>eudicotyledons</taxon>
        <taxon>Gunneridae</taxon>
        <taxon>Pentapetalae</taxon>
        <taxon>asterids</taxon>
        <taxon>lamiids</taxon>
        <taxon>Lamiales</taxon>
        <taxon>Oleaceae</taxon>
        <taxon>Forsythieae</taxon>
        <taxon>Forsythia</taxon>
    </lineage>
</organism>
<reference evidence="8" key="1">
    <citation type="submission" date="2024-07" db="EMBL/GenBank/DDBJ databases">
        <title>Two chromosome-level genome assemblies of Korean endemic species Abeliophyllum distichum and Forsythia ovata (Oleaceae).</title>
        <authorList>
            <person name="Jang H."/>
        </authorList>
    </citation>
    <scope>NUCLEOTIDE SEQUENCE [LARGE SCALE GENOMIC DNA]</scope>
</reference>
<evidence type="ECO:0000313" key="8">
    <source>
        <dbReference type="Proteomes" id="UP001604277"/>
    </source>
</evidence>
<protein>
    <submittedName>
        <fullName evidence="7">ABC transporter domain-containing protein</fullName>
    </submittedName>
</protein>
<evidence type="ECO:0000256" key="1">
    <source>
        <dbReference type="ARBA" id="ARBA00004141"/>
    </source>
</evidence>
<evidence type="ECO:0000259" key="6">
    <source>
        <dbReference type="Pfam" id="PF01061"/>
    </source>
</evidence>
<name>A0ABD1U648_9LAMI</name>
<comment type="caution">
    <text evidence="7">The sequence shown here is derived from an EMBL/GenBank/DDBJ whole genome shotgun (WGS) entry which is preliminary data.</text>
</comment>
<evidence type="ECO:0000256" key="2">
    <source>
        <dbReference type="ARBA" id="ARBA00022692"/>
    </source>
</evidence>
<dbReference type="Pfam" id="PF01061">
    <property type="entry name" value="ABC2_membrane"/>
    <property type="match status" value="1"/>
</dbReference>
<dbReference type="GO" id="GO:0016020">
    <property type="term" value="C:membrane"/>
    <property type="evidence" value="ECO:0007669"/>
    <property type="project" value="UniProtKB-SubCell"/>
</dbReference>
<accession>A0ABD1U648</accession>
<dbReference type="AlphaFoldDB" id="A0ABD1U648"/>
<keyword evidence="2 5" id="KW-0812">Transmembrane</keyword>
<dbReference type="Proteomes" id="UP001604277">
    <property type="component" value="Unassembled WGS sequence"/>
</dbReference>
<keyword evidence="8" id="KW-1185">Reference proteome</keyword>
<sequence length="124" mass="14026">MMVIIYLGNDQSYMVDDVLNYHPEKTAKIGAGLNYIMIVLSLFRFIAALGRTQVAANTLGTFTLLMVFVLGGFVVARDDIQDWMIWGYYASPTMYGQNAIAINEFLSDRWSTIRSLDPHLHMPV</sequence>
<keyword evidence="4 5" id="KW-0472">Membrane</keyword>
<evidence type="ECO:0000256" key="4">
    <source>
        <dbReference type="ARBA" id="ARBA00023136"/>
    </source>
</evidence>
<dbReference type="EMBL" id="JBFOLJ010000007">
    <property type="protein sequence ID" value="KAL2520481.1"/>
    <property type="molecule type" value="Genomic_DNA"/>
</dbReference>